<proteinExistence type="predicted"/>
<evidence type="ECO:0008006" key="4">
    <source>
        <dbReference type="Google" id="ProtNLM"/>
    </source>
</evidence>
<organism evidence="2 3">
    <name type="scientific">Blastopirellula marina</name>
    <dbReference type="NCBI Taxonomy" id="124"/>
    <lineage>
        <taxon>Bacteria</taxon>
        <taxon>Pseudomonadati</taxon>
        <taxon>Planctomycetota</taxon>
        <taxon>Planctomycetia</taxon>
        <taxon>Pirellulales</taxon>
        <taxon>Pirellulaceae</taxon>
        <taxon>Blastopirellula</taxon>
    </lineage>
</organism>
<dbReference type="EMBL" id="PUHZ01000023">
    <property type="protein sequence ID" value="PQO43780.1"/>
    <property type="molecule type" value="Genomic_DNA"/>
</dbReference>
<reference evidence="2 3" key="1">
    <citation type="submission" date="2018-02" db="EMBL/GenBank/DDBJ databases">
        <title>Comparative genomes isolates from brazilian mangrove.</title>
        <authorList>
            <person name="Araujo J.E."/>
            <person name="Taketani R.G."/>
            <person name="Silva M.C.P."/>
            <person name="Loureco M.V."/>
            <person name="Andreote F.D."/>
        </authorList>
    </citation>
    <scope>NUCLEOTIDE SEQUENCE [LARGE SCALE GENOMIC DNA]</scope>
    <source>
        <strain evidence="2 3">Nap-Phe MGV</strain>
    </source>
</reference>
<sequence>MKTALRILLVLPVLSLTIGCGGAAPAEAPQMTPELMEQIKAEDAAVEDAERAVSDAYKPAKKR</sequence>
<evidence type="ECO:0000313" key="3">
    <source>
        <dbReference type="Proteomes" id="UP000237819"/>
    </source>
</evidence>
<gene>
    <name evidence="2" type="ORF">C5Y93_24425</name>
</gene>
<dbReference type="RefSeq" id="WP_105338065.1">
    <property type="nucleotide sequence ID" value="NZ_PUHZ01000023.1"/>
</dbReference>
<feature type="chain" id="PRO_5015629549" description="Secreted protein" evidence="1">
    <location>
        <begin position="24"/>
        <end position="63"/>
    </location>
</feature>
<dbReference type="Proteomes" id="UP000237819">
    <property type="component" value="Unassembled WGS sequence"/>
</dbReference>
<accession>A0A2S8GHH4</accession>
<protein>
    <recommendedName>
        <fullName evidence="4">Secreted protein</fullName>
    </recommendedName>
</protein>
<evidence type="ECO:0000313" key="2">
    <source>
        <dbReference type="EMBL" id="PQO43780.1"/>
    </source>
</evidence>
<dbReference type="PROSITE" id="PS51257">
    <property type="entry name" value="PROKAR_LIPOPROTEIN"/>
    <property type="match status" value="1"/>
</dbReference>
<name>A0A2S8GHH4_9BACT</name>
<feature type="signal peptide" evidence="1">
    <location>
        <begin position="1"/>
        <end position="23"/>
    </location>
</feature>
<evidence type="ECO:0000256" key="1">
    <source>
        <dbReference type="SAM" id="SignalP"/>
    </source>
</evidence>
<dbReference type="AlphaFoldDB" id="A0A2S8GHH4"/>
<keyword evidence="1" id="KW-0732">Signal</keyword>
<comment type="caution">
    <text evidence="2">The sequence shown here is derived from an EMBL/GenBank/DDBJ whole genome shotgun (WGS) entry which is preliminary data.</text>
</comment>